<evidence type="ECO:0000256" key="1">
    <source>
        <dbReference type="SAM" id="MobiDB-lite"/>
    </source>
</evidence>
<dbReference type="AlphaFoldDB" id="A0A182JKP1"/>
<sequence length="139" mass="15643">MQEFECNATMLHEIVEKLPSTERLRWNDYRLDLACVTLADLDRWLKRLVRASSLSVTLDDPRGTAQNRRGQHRRATTPFDDEGSLRERLGKLRPASPPRMRAVAVSPVSSWGDGGGESLQGKGMKSPERRLSSPILSSR</sequence>
<dbReference type="EMBL" id="AXCP01007289">
    <property type="status" value="NOT_ANNOTATED_CDS"/>
    <property type="molecule type" value="Genomic_DNA"/>
</dbReference>
<dbReference type="VEuPathDB" id="VectorBase:AATE019865"/>
<evidence type="ECO:0000313" key="2">
    <source>
        <dbReference type="EnsemblMetazoa" id="AATE019865-PA.1"/>
    </source>
</evidence>
<organism evidence="2">
    <name type="scientific">Anopheles atroparvus</name>
    <name type="common">European mosquito</name>
    <dbReference type="NCBI Taxonomy" id="41427"/>
    <lineage>
        <taxon>Eukaryota</taxon>
        <taxon>Metazoa</taxon>
        <taxon>Ecdysozoa</taxon>
        <taxon>Arthropoda</taxon>
        <taxon>Hexapoda</taxon>
        <taxon>Insecta</taxon>
        <taxon>Pterygota</taxon>
        <taxon>Neoptera</taxon>
        <taxon>Endopterygota</taxon>
        <taxon>Diptera</taxon>
        <taxon>Nematocera</taxon>
        <taxon>Culicoidea</taxon>
        <taxon>Culicidae</taxon>
        <taxon>Anophelinae</taxon>
        <taxon>Anopheles</taxon>
    </lineage>
</organism>
<accession>A0A182JKP1</accession>
<proteinExistence type="predicted"/>
<reference evidence="2" key="1">
    <citation type="submission" date="2022-08" db="UniProtKB">
        <authorList>
            <consortium name="EnsemblMetazoa"/>
        </authorList>
    </citation>
    <scope>IDENTIFICATION</scope>
    <source>
        <strain evidence="2">EBRO</strain>
    </source>
</reference>
<protein>
    <submittedName>
        <fullName evidence="2">Uncharacterized protein</fullName>
    </submittedName>
</protein>
<name>A0A182JKP1_ANOAO</name>
<feature type="region of interest" description="Disordered" evidence="1">
    <location>
        <begin position="58"/>
        <end position="139"/>
    </location>
</feature>
<dbReference type="EMBL" id="AXCP01007290">
    <property type="status" value="NOT_ANNOTATED_CDS"/>
    <property type="molecule type" value="Genomic_DNA"/>
</dbReference>
<dbReference type="EnsemblMetazoa" id="AATE019865-RA">
    <property type="protein sequence ID" value="AATE019865-PA.1"/>
    <property type="gene ID" value="AATE019865"/>
</dbReference>